<accession>A0ABP8LNU1</accession>
<evidence type="ECO:0000313" key="2">
    <source>
        <dbReference type="Proteomes" id="UP001501508"/>
    </source>
</evidence>
<gene>
    <name evidence="1" type="ORF">GCM10023091_04260</name>
</gene>
<proteinExistence type="predicted"/>
<organism evidence="1 2">
    <name type="scientific">Ravibacter arvi</name>
    <dbReference type="NCBI Taxonomy" id="2051041"/>
    <lineage>
        <taxon>Bacteria</taxon>
        <taxon>Pseudomonadati</taxon>
        <taxon>Bacteroidota</taxon>
        <taxon>Cytophagia</taxon>
        <taxon>Cytophagales</taxon>
        <taxon>Spirosomataceae</taxon>
        <taxon>Ravibacter</taxon>
    </lineage>
</organism>
<name>A0ABP8LNU1_9BACT</name>
<protein>
    <submittedName>
        <fullName evidence="1">Uncharacterized protein</fullName>
    </submittedName>
</protein>
<reference evidence="2" key="1">
    <citation type="journal article" date="2019" name="Int. J. Syst. Evol. Microbiol.">
        <title>The Global Catalogue of Microorganisms (GCM) 10K type strain sequencing project: providing services to taxonomists for standard genome sequencing and annotation.</title>
        <authorList>
            <consortium name="The Broad Institute Genomics Platform"/>
            <consortium name="The Broad Institute Genome Sequencing Center for Infectious Disease"/>
            <person name="Wu L."/>
            <person name="Ma J."/>
        </authorList>
    </citation>
    <scope>NUCLEOTIDE SEQUENCE [LARGE SCALE GENOMIC DNA]</scope>
    <source>
        <strain evidence="2">JCM 31920</strain>
    </source>
</reference>
<dbReference type="EMBL" id="BAABEY010000002">
    <property type="protein sequence ID" value="GAA4432336.1"/>
    <property type="molecule type" value="Genomic_DNA"/>
</dbReference>
<comment type="caution">
    <text evidence="1">The sequence shown here is derived from an EMBL/GenBank/DDBJ whole genome shotgun (WGS) entry which is preliminary data.</text>
</comment>
<sequence length="212" mass="23686">MESFTEKWFGFQPEILPEQFVGRMLSARSTKTFADTDAANMAYLKARERLLNVNEWGAYTNEALADFQLVDENGEKVSGKAAKGLRIRIDIPGPGTFEGEGFDWALIEEMEEDAREDLEYVAFRVRPAANPEKKKSEVAHFYNPQSTSTMVVYRDDLSVTCAIYDRNLSANTEHTTNLADKMRNAVVGNLAASGLSGVQWQALVDALWGEMA</sequence>
<dbReference type="Proteomes" id="UP001501508">
    <property type="component" value="Unassembled WGS sequence"/>
</dbReference>
<evidence type="ECO:0000313" key="1">
    <source>
        <dbReference type="EMBL" id="GAA4432336.1"/>
    </source>
</evidence>
<keyword evidence="2" id="KW-1185">Reference proteome</keyword>